<reference evidence="4 5" key="1">
    <citation type="submission" date="2019-06" db="EMBL/GenBank/DDBJ databases">
        <title>Sequencing the genomes of 1000 actinobacteria strains.</title>
        <authorList>
            <person name="Klenk H.-P."/>
        </authorList>
    </citation>
    <scope>NUCLEOTIDE SEQUENCE [LARGE SCALE GENOMIC DNA]</scope>
    <source>
        <strain evidence="4 5">DSM 102131</strain>
    </source>
</reference>
<keyword evidence="2" id="KW-0378">Hydrolase</keyword>
<dbReference type="Pfam" id="PF00561">
    <property type="entry name" value="Abhydrolase_1"/>
    <property type="match status" value="1"/>
</dbReference>
<evidence type="ECO:0000313" key="4">
    <source>
        <dbReference type="EMBL" id="TWG22799.1"/>
    </source>
</evidence>
<feature type="domain" description="AB hydrolase-1" evidence="3">
    <location>
        <begin position="21"/>
        <end position="265"/>
    </location>
</feature>
<dbReference type="EMBL" id="VIXA01000002">
    <property type="protein sequence ID" value="TWG22799.1"/>
    <property type="molecule type" value="Genomic_DNA"/>
</dbReference>
<dbReference type="GO" id="GO:0006508">
    <property type="term" value="P:proteolysis"/>
    <property type="evidence" value="ECO:0007669"/>
    <property type="project" value="InterPro"/>
</dbReference>
<dbReference type="PRINTS" id="PR00111">
    <property type="entry name" value="ABHYDROLASE"/>
</dbReference>
<dbReference type="Gene3D" id="3.40.50.1820">
    <property type="entry name" value="alpha/beta hydrolase"/>
    <property type="match status" value="1"/>
</dbReference>
<comment type="caution">
    <text evidence="4">The sequence shown here is derived from an EMBL/GenBank/DDBJ whole genome shotgun (WGS) entry which is preliminary data.</text>
</comment>
<dbReference type="InterPro" id="IPR050266">
    <property type="entry name" value="AB_hydrolase_sf"/>
</dbReference>
<gene>
    <name evidence="4" type="ORF">FHX75_121335</name>
</gene>
<dbReference type="PANTHER" id="PTHR43798">
    <property type="entry name" value="MONOACYLGLYCEROL LIPASE"/>
    <property type="match status" value="1"/>
</dbReference>
<dbReference type="PRINTS" id="PR00793">
    <property type="entry name" value="PROAMNOPTASE"/>
</dbReference>
<evidence type="ECO:0000256" key="2">
    <source>
        <dbReference type="ARBA" id="ARBA00022801"/>
    </source>
</evidence>
<dbReference type="InterPro" id="IPR029058">
    <property type="entry name" value="AB_hydrolase_fold"/>
</dbReference>
<dbReference type="SUPFAM" id="SSF53474">
    <property type="entry name" value="alpha/beta-Hydrolases"/>
    <property type="match status" value="1"/>
</dbReference>
<dbReference type="GO" id="GO:0016020">
    <property type="term" value="C:membrane"/>
    <property type="evidence" value="ECO:0007669"/>
    <property type="project" value="TreeGrafter"/>
</dbReference>
<proteinExistence type="inferred from homology"/>
<evidence type="ECO:0000256" key="1">
    <source>
        <dbReference type="ARBA" id="ARBA00010088"/>
    </source>
</evidence>
<dbReference type="InterPro" id="IPR002410">
    <property type="entry name" value="Peptidase_S33"/>
</dbReference>
<keyword evidence="5" id="KW-1185">Reference proteome</keyword>
<dbReference type="Proteomes" id="UP000319927">
    <property type="component" value="Unassembled WGS sequence"/>
</dbReference>
<sequence length="281" mass="30302">MQRFRSSDGTELAYRCVGSGPPLVCVPGGPGQAVEYLAELGGLSATRTLILLDNRGTGASKVPADPASYRVDRLVDDVEALRRHLALDRMDLLGHSASGGICLLYADRHPQRLDHLVLVAPSLRVVDIQSDLAVADVLAKRAHEPWYAEALAALHADATTEEEQQRYRWLAAPLLYGRWDAAARAQASAEPAQFSAPATDGFYAGFTPDPALPARLATLPAPTLLVAGEYDIWPTATAVRELARLFARAELLVQPRAGHFPWVDDPATFASSVEGFLSADR</sequence>
<evidence type="ECO:0000313" key="5">
    <source>
        <dbReference type="Proteomes" id="UP000319927"/>
    </source>
</evidence>
<dbReference type="OrthoDB" id="9796770at2"/>
<comment type="similarity">
    <text evidence="1">Belongs to the peptidase S33 family.</text>
</comment>
<dbReference type="InterPro" id="IPR000073">
    <property type="entry name" value="AB_hydrolase_1"/>
</dbReference>
<dbReference type="RefSeq" id="WP_154941242.1">
    <property type="nucleotide sequence ID" value="NZ_VIXA01000002.1"/>
</dbReference>
<organism evidence="4 5">
    <name type="scientific">Micromonospora palomenae</name>
    <dbReference type="NCBI Taxonomy" id="1461247"/>
    <lineage>
        <taxon>Bacteria</taxon>
        <taxon>Bacillati</taxon>
        <taxon>Actinomycetota</taxon>
        <taxon>Actinomycetes</taxon>
        <taxon>Micromonosporales</taxon>
        <taxon>Micromonosporaceae</taxon>
        <taxon>Micromonospora</taxon>
    </lineage>
</organism>
<dbReference type="PANTHER" id="PTHR43798:SF31">
    <property type="entry name" value="AB HYDROLASE SUPERFAMILY PROTEIN YCLE"/>
    <property type="match status" value="1"/>
</dbReference>
<protein>
    <submittedName>
        <fullName evidence="4">Pimeloyl-ACP methyl ester carboxylesterase</fullName>
    </submittedName>
</protein>
<dbReference type="GO" id="GO:0004177">
    <property type="term" value="F:aminopeptidase activity"/>
    <property type="evidence" value="ECO:0007669"/>
    <property type="project" value="UniProtKB-EC"/>
</dbReference>
<evidence type="ECO:0000259" key="3">
    <source>
        <dbReference type="Pfam" id="PF00561"/>
    </source>
</evidence>
<name>A0A561WG09_9ACTN</name>
<accession>A0A561WG09</accession>
<dbReference type="AlphaFoldDB" id="A0A561WG09"/>